<gene>
    <name evidence="3" type="ORF">PQU92_04750</name>
</gene>
<proteinExistence type="predicted"/>
<sequence length="306" mass="32280">MRALILIPLVLATGGAEAAARPKPKPKPVAVAPAAPVVPELKAAPQPRTESAPWWVDRPIIPQTGVVQEEIEANRASFSGSFLGTAKTVEQAQALAMKPVAPLTEALRKLGADKVRVTTSFFMRARYQQYKNKDGTKVEDQRGDKIEAYDATITLTVDVTELSVLERAYALVLAAGPSGSTPVSFSLQTDNATKARLFSAAVADARARAEVAAQINGLGLGPVRLIDSTGRACTANILGRATPVGAGRDDDDQVTQSSMMMKKKAASPPPPGMGPSLEARAAANAFIQSPPLIRVTTKACVIYDLK</sequence>
<organism evidence="3 4">
    <name type="scientific">Asticcacaulis aquaticus</name>
    <dbReference type="NCBI Taxonomy" id="2984212"/>
    <lineage>
        <taxon>Bacteria</taxon>
        <taxon>Pseudomonadati</taxon>
        <taxon>Pseudomonadota</taxon>
        <taxon>Alphaproteobacteria</taxon>
        <taxon>Caulobacterales</taxon>
        <taxon>Caulobacteraceae</taxon>
        <taxon>Asticcacaulis</taxon>
    </lineage>
</organism>
<dbReference type="PANTHER" id="PTHR34387">
    <property type="entry name" value="SLR1258 PROTEIN"/>
    <property type="match status" value="1"/>
</dbReference>
<dbReference type="EMBL" id="JAQQKX010000002">
    <property type="protein sequence ID" value="MDC7682571.1"/>
    <property type="molecule type" value="Genomic_DNA"/>
</dbReference>
<evidence type="ECO:0000313" key="4">
    <source>
        <dbReference type="Proteomes" id="UP001214854"/>
    </source>
</evidence>
<keyword evidence="4" id="KW-1185">Reference proteome</keyword>
<dbReference type="PANTHER" id="PTHR34387:SF2">
    <property type="entry name" value="SLR1258 PROTEIN"/>
    <property type="match status" value="1"/>
</dbReference>
<accession>A0ABT5HR73</accession>
<feature type="chain" id="PRO_5047334060" evidence="2">
    <location>
        <begin position="19"/>
        <end position="306"/>
    </location>
</feature>
<dbReference type="Proteomes" id="UP001214854">
    <property type="component" value="Unassembled WGS sequence"/>
</dbReference>
<dbReference type="InterPro" id="IPR052022">
    <property type="entry name" value="26kDa_periplasmic_antigen"/>
</dbReference>
<evidence type="ECO:0000256" key="2">
    <source>
        <dbReference type="SAM" id="SignalP"/>
    </source>
</evidence>
<evidence type="ECO:0000256" key="1">
    <source>
        <dbReference type="SAM" id="MobiDB-lite"/>
    </source>
</evidence>
<dbReference type="Pfam" id="PF04402">
    <property type="entry name" value="SIMPL"/>
    <property type="match status" value="1"/>
</dbReference>
<comment type="caution">
    <text evidence="3">The sequence shown here is derived from an EMBL/GenBank/DDBJ whole genome shotgun (WGS) entry which is preliminary data.</text>
</comment>
<evidence type="ECO:0000313" key="3">
    <source>
        <dbReference type="EMBL" id="MDC7682571.1"/>
    </source>
</evidence>
<protein>
    <submittedName>
        <fullName evidence="3">SIMPL domain-containing protein</fullName>
    </submittedName>
</protein>
<feature type="signal peptide" evidence="2">
    <location>
        <begin position="1"/>
        <end position="18"/>
    </location>
</feature>
<dbReference type="InterPro" id="IPR007497">
    <property type="entry name" value="SIMPL/DUF541"/>
</dbReference>
<dbReference type="Gene3D" id="3.30.70.2970">
    <property type="entry name" value="Protein of unknown function (DUF541), domain 2"/>
    <property type="match status" value="1"/>
</dbReference>
<name>A0ABT5HR73_9CAUL</name>
<keyword evidence="2" id="KW-0732">Signal</keyword>
<feature type="region of interest" description="Disordered" evidence="1">
    <location>
        <begin position="244"/>
        <end position="273"/>
    </location>
</feature>
<dbReference type="RefSeq" id="WP_272747056.1">
    <property type="nucleotide sequence ID" value="NZ_JAQQKX010000002.1"/>
</dbReference>
<reference evidence="3 4" key="1">
    <citation type="submission" date="2023-01" db="EMBL/GenBank/DDBJ databases">
        <title>Novel species of the genus Asticcacaulis isolated from rivers.</title>
        <authorList>
            <person name="Lu H."/>
        </authorList>
    </citation>
    <scope>NUCLEOTIDE SEQUENCE [LARGE SCALE GENOMIC DNA]</scope>
    <source>
        <strain evidence="3 4">BYS171W</strain>
    </source>
</reference>